<keyword evidence="4" id="KW-1134">Transmembrane beta strand</keyword>
<keyword evidence="8" id="KW-0175">Coiled coil</keyword>
<evidence type="ECO:0000313" key="11">
    <source>
        <dbReference type="Proteomes" id="UP000194432"/>
    </source>
</evidence>
<dbReference type="Gene3D" id="1.20.1600.10">
    <property type="entry name" value="Outer membrane efflux proteins (OEP)"/>
    <property type="match status" value="1"/>
</dbReference>
<dbReference type="InterPro" id="IPR051906">
    <property type="entry name" value="TolC-like"/>
</dbReference>
<comment type="subcellular location">
    <subcellularLocation>
        <location evidence="1">Cell outer membrane</location>
    </subcellularLocation>
</comment>
<evidence type="ECO:0000256" key="6">
    <source>
        <dbReference type="ARBA" id="ARBA00023136"/>
    </source>
</evidence>
<gene>
    <name evidence="10" type="ORF">CBP34_11480</name>
</gene>
<keyword evidence="11" id="KW-1185">Reference proteome</keyword>
<dbReference type="GO" id="GO:0015288">
    <property type="term" value="F:porin activity"/>
    <property type="evidence" value="ECO:0007669"/>
    <property type="project" value="TreeGrafter"/>
</dbReference>
<keyword evidence="6" id="KW-0472">Membrane</keyword>
<dbReference type="EMBL" id="CP021361">
    <property type="protein sequence ID" value="ART52148.1"/>
    <property type="molecule type" value="Genomic_DNA"/>
</dbReference>
<reference evidence="10 11" key="1">
    <citation type="submission" date="2017-05" db="EMBL/GenBank/DDBJ databases">
        <title>Polyphasic characterization of four soil-derived phenanthrene-degrading Acidovorax strains and proposal of Acidovorax phenanthrenivorans sp. nov.</title>
        <authorList>
            <person name="Singleton D.R."/>
            <person name="Lee J."/>
            <person name="Dickey A.N."/>
            <person name="Stroud A."/>
            <person name="Scholl E.H."/>
            <person name="Wright F.A."/>
            <person name="Aitken M.D."/>
        </authorList>
    </citation>
    <scope>NUCLEOTIDE SEQUENCE [LARGE SCALE GENOMIC DNA]</scope>
    <source>
        <strain evidence="10">NA3</strain>
    </source>
</reference>
<feature type="signal peptide" evidence="9">
    <location>
        <begin position="1"/>
        <end position="29"/>
    </location>
</feature>
<feature type="coiled-coil region" evidence="8">
    <location>
        <begin position="328"/>
        <end position="400"/>
    </location>
</feature>
<comment type="similarity">
    <text evidence="2">Belongs to the outer membrane factor (OMF) (TC 1.B.17) family.</text>
</comment>
<keyword evidence="3" id="KW-0813">Transport</keyword>
<evidence type="ECO:0000256" key="4">
    <source>
        <dbReference type="ARBA" id="ARBA00022452"/>
    </source>
</evidence>
<keyword evidence="5" id="KW-0812">Transmembrane</keyword>
<accession>A0A240U448</accession>
<evidence type="ECO:0000256" key="2">
    <source>
        <dbReference type="ARBA" id="ARBA00007613"/>
    </source>
</evidence>
<evidence type="ECO:0000256" key="9">
    <source>
        <dbReference type="SAM" id="SignalP"/>
    </source>
</evidence>
<proteinExistence type="inferred from homology"/>
<dbReference type="Pfam" id="PF02321">
    <property type="entry name" value="OEP"/>
    <property type="match status" value="1"/>
</dbReference>
<keyword evidence="9" id="KW-0732">Signal</keyword>
<evidence type="ECO:0000313" key="10">
    <source>
        <dbReference type="EMBL" id="ART52148.1"/>
    </source>
</evidence>
<dbReference type="SUPFAM" id="SSF56954">
    <property type="entry name" value="Outer membrane efflux proteins (OEP)"/>
    <property type="match status" value="1"/>
</dbReference>
<dbReference type="GO" id="GO:1990281">
    <property type="term" value="C:efflux pump complex"/>
    <property type="evidence" value="ECO:0007669"/>
    <property type="project" value="TreeGrafter"/>
</dbReference>
<dbReference type="InterPro" id="IPR003423">
    <property type="entry name" value="OMP_efflux"/>
</dbReference>
<evidence type="ECO:0000256" key="3">
    <source>
        <dbReference type="ARBA" id="ARBA00022448"/>
    </source>
</evidence>
<dbReference type="GO" id="GO:0009279">
    <property type="term" value="C:cell outer membrane"/>
    <property type="evidence" value="ECO:0007669"/>
    <property type="project" value="UniProtKB-SubCell"/>
</dbReference>
<dbReference type="GO" id="GO:0015562">
    <property type="term" value="F:efflux transmembrane transporter activity"/>
    <property type="evidence" value="ECO:0007669"/>
    <property type="project" value="InterPro"/>
</dbReference>
<evidence type="ECO:0000256" key="7">
    <source>
        <dbReference type="ARBA" id="ARBA00023237"/>
    </source>
</evidence>
<keyword evidence="7" id="KW-0998">Cell outer membrane</keyword>
<dbReference type="PANTHER" id="PTHR30026">
    <property type="entry name" value="OUTER MEMBRANE PROTEIN TOLC"/>
    <property type="match status" value="1"/>
</dbReference>
<evidence type="ECO:0000256" key="5">
    <source>
        <dbReference type="ARBA" id="ARBA00022692"/>
    </source>
</evidence>
<dbReference type="Proteomes" id="UP000194432">
    <property type="component" value="Chromosome 1"/>
</dbReference>
<evidence type="ECO:0000256" key="8">
    <source>
        <dbReference type="SAM" id="Coils"/>
    </source>
</evidence>
<dbReference type="PANTHER" id="PTHR30026:SF23">
    <property type="entry name" value="TO APRF-PUTATIVE OUTER MEMBRANE EFFLUX PROTEIN OR SECRETED ALKALINE PHOSPHATASE-RELATED"/>
    <property type="match status" value="1"/>
</dbReference>
<organism evidence="10 11">
    <name type="scientific">Acidovorax carolinensis</name>
    <dbReference type="NCBI Taxonomy" id="553814"/>
    <lineage>
        <taxon>Bacteria</taxon>
        <taxon>Pseudomonadati</taxon>
        <taxon>Pseudomonadota</taxon>
        <taxon>Betaproteobacteria</taxon>
        <taxon>Burkholderiales</taxon>
        <taxon>Comamonadaceae</taxon>
        <taxon>Acidovorax</taxon>
    </lineage>
</organism>
<feature type="chain" id="PRO_5012444469" evidence="9">
    <location>
        <begin position="30"/>
        <end position="417"/>
    </location>
</feature>
<dbReference type="KEGG" id="acin:CBP34_11480"/>
<sequence>MYPKTKTSIRLRQAVLAAFLAGVNAGVYAQPEALPANLKDVFDAAWARQPESQALLMRRDAVQAQRRAAAAWTPEPPALEISNKTDRLTRNDGARELEAGIAIPLWLPGERSNSGALADAQTAAVESRVEAARLRLAATVREAWWNWERTRIDADIARGQLDNARRIATDVARRAKAGDLAQADQHQADGAVAAAEAAVAQAEAGATTAQQQLKALTGSVALAAPTGTSPAEVEPTSSDMPIHPALNELQDRAAVAERTAALAAKQSRANPELTLSTTRERGAFGERYDQAITVGIRIPFGAGPRHDSRVAAARADAVEAQAQFALDRARLQSEREAAEVRVNAARTQLAAAERRATLARETRGFFDKSFRLGETDLPTRLRIEAEATEAERQAARSRIELASAISTWRQALGLLPQ</sequence>
<evidence type="ECO:0000256" key="1">
    <source>
        <dbReference type="ARBA" id="ARBA00004442"/>
    </source>
</evidence>
<protein>
    <submittedName>
        <fullName evidence="10">Transporter</fullName>
    </submittedName>
</protein>
<dbReference type="AlphaFoldDB" id="A0A240U448"/>
<name>A0A240U448_9BURK</name>